<reference evidence="5" key="1">
    <citation type="submission" date="2021-02" db="EMBL/GenBank/DDBJ databases">
        <authorList>
            <person name="Nowell W R."/>
        </authorList>
    </citation>
    <scope>NUCLEOTIDE SEQUENCE</scope>
</reference>
<feature type="transmembrane region" description="Helical" evidence="1">
    <location>
        <begin position="77"/>
        <end position="96"/>
    </location>
</feature>
<proteinExistence type="predicted"/>
<evidence type="ECO:0000313" key="6">
    <source>
        <dbReference type="EMBL" id="CAF2241204.1"/>
    </source>
</evidence>
<dbReference type="Proteomes" id="UP000663842">
    <property type="component" value="Unassembled WGS sequence"/>
</dbReference>
<dbReference type="Proteomes" id="UP000663856">
    <property type="component" value="Unassembled WGS sequence"/>
</dbReference>
<evidence type="ECO:0000313" key="8">
    <source>
        <dbReference type="EMBL" id="CAF3797933.1"/>
    </source>
</evidence>
<evidence type="ECO:0000313" key="3">
    <source>
        <dbReference type="EMBL" id="CAF1616418.1"/>
    </source>
</evidence>
<dbReference type="Proteomes" id="UP000663887">
    <property type="component" value="Unassembled WGS sequence"/>
</dbReference>
<dbReference type="Proteomes" id="UP000663855">
    <property type="component" value="Unassembled WGS sequence"/>
</dbReference>
<name>A0A816TFD6_9BILA</name>
<keyword evidence="1" id="KW-0812">Transmembrane</keyword>
<evidence type="ECO:0000313" key="13">
    <source>
        <dbReference type="Proteomes" id="UP000663887"/>
    </source>
</evidence>
<accession>A0A816TFD6</accession>
<evidence type="ECO:0000313" key="4">
    <source>
        <dbReference type="EMBL" id="CAF2036383.1"/>
    </source>
</evidence>
<gene>
    <name evidence="7" type="ORF">BYL167_LOCUS2225</name>
    <name evidence="2" type="ORF">CJN711_LOCUS3397</name>
    <name evidence="11" type="ORF">GIL414_LOCUS67680</name>
    <name evidence="3" type="ORF">KQP761_LOCUS24070</name>
    <name evidence="6" type="ORF">MBJ925_LOCUS37361</name>
    <name evidence="9" type="ORF">OVN521_LOCUS11041</name>
    <name evidence="10" type="ORF">SMN809_LOCUS9541</name>
    <name evidence="8" type="ORF">UXM345_LOCUS4630</name>
    <name evidence="4" type="ORF">WKI299_LOCUS7608</name>
    <name evidence="5" type="ORF">XDN619_LOCUS18522</name>
</gene>
<organism evidence="5 13">
    <name type="scientific">Rotaria magnacalcarata</name>
    <dbReference type="NCBI Taxonomy" id="392030"/>
    <lineage>
        <taxon>Eukaryota</taxon>
        <taxon>Metazoa</taxon>
        <taxon>Spiralia</taxon>
        <taxon>Gnathifera</taxon>
        <taxon>Rotifera</taxon>
        <taxon>Eurotatoria</taxon>
        <taxon>Bdelloidea</taxon>
        <taxon>Philodinida</taxon>
        <taxon>Philodinidae</taxon>
        <taxon>Rotaria</taxon>
    </lineage>
</organism>
<dbReference type="EMBL" id="CAJOBG010001441">
    <property type="protein sequence ID" value="CAF3929394.1"/>
    <property type="molecule type" value="Genomic_DNA"/>
</dbReference>
<keyword evidence="1" id="KW-0472">Membrane</keyword>
<dbReference type="EMBL" id="CAJNRF010002347">
    <property type="protein sequence ID" value="CAF2036383.1"/>
    <property type="molecule type" value="Genomic_DNA"/>
</dbReference>
<dbReference type="OrthoDB" id="10562001at2759"/>
<evidence type="ECO:0000313" key="12">
    <source>
        <dbReference type="Proteomes" id="UP000663866"/>
    </source>
</evidence>
<dbReference type="EMBL" id="CAJNRG010007997">
    <property type="protein sequence ID" value="CAF2100287.1"/>
    <property type="molecule type" value="Genomic_DNA"/>
</dbReference>
<sequence>MLIHSSSLNDESPICHTSPRIINLDKHTSRLIYNELIKTLQWTTNYDNLVMNEYLQKLCLQIKVVAHHQCSHHQYQIVLILLYHLINVIFYLYNFSECNNDDDNVY</sequence>
<dbReference type="Proteomes" id="UP000663834">
    <property type="component" value="Unassembled WGS sequence"/>
</dbReference>
<evidence type="ECO:0000313" key="2">
    <source>
        <dbReference type="EMBL" id="CAF1022763.1"/>
    </source>
</evidence>
<evidence type="ECO:0000313" key="11">
    <source>
        <dbReference type="EMBL" id="CAF5175930.1"/>
    </source>
</evidence>
<evidence type="ECO:0000313" key="5">
    <source>
        <dbReference type="EMBL" id="CAF2100287.1"/>
    </source>
</evidence>
<dbReference type="EMBL" id="CAJNRE010020787">
    <property type="protein sequence ID" value="CAF2241204.1"/>
    <property type="molecule type" value="Genomic_DNA"/>
</dbReference>
<comment type="caution">
    <text evidence="5">The sequence shown here is derived from an EMBL/GenBank/DDBJ whole genome shotgun (WGS) entry which is preliminary data.</text>
</comment>
<dbReference type="Proteomes" id="UP000663824">
    <property type="component" value="Unassembled WGS sequence"/>
</dbReference>
<dbReference type="Proteomes" id="UP000681720">
    <property type="component" value="Unassembled WGS sequence"/>
</dbReference>
<dbReference type="EMBL" id="CAJOBH010000378">
    <property type="protein sequence ID" value="CAF3786865.1"/>
    <property type="molecule type" value="Genomic_DNA"/>
</dbReference>
<dbReference type="EMBL" id="CAJOBJ010326445">
    <property type="protein sequence ID" value="CAF5175930.1"/>
    <property type="molecule type" value="Genomic_DNA"/>
</dbReference>
<dbReference type="Proteomes" id="UP000681967">
    <property type="component" value="Unassembled WGS sequence"/>
</dbReference>
<dbReference type="Proteomes" id="UP000663866">
    <property type="component" value="Unassembled WGS sequence"/>
</dbReference>
<protein>
    <submittedName>
        <fullName evidence="5">Uncharacterized protein</fullName>
    </submittedName>
</protein>
<evidence type="ECO:0000313" key="10">
    <source>
        <dbReference type="EMBL" id="CAF3956373.1"/>
    </source>
</evidence>
<dbReference type="EMBL" id="CAJNOW010012980">
    <property type="protein sequence ID" value="CAF1616418.1"/>
    <property type="molecule type" value="Genomic_DNA"/>
</dbReference>
<dbReference type="AlphaFoldDB" id="A0A816TFD6"/>
<dbReference type="EMBL" id="CAJOBF010000322">
    <property type="protein sequence ID" value="CAF3797933.1"/>
    <property type="molecule type" value="Genomic_DNA"/>
</dbReference>
<dbReference type="Proteomes" id="UP000676336">
    <property type="component" value="Unassembled WGS sequence"/>
</dbReference>
<evidence type="ECO:0000313" key="7">
    <source>
        <dbReference type="EMBL" id="CAF3786865.1"/>
    </source>
</evidence>
<keyword evidence="1" id="KW-1133">Transmembrane helix</keyword>
<keyword evidence="12" id="KW-1185">Reference proteome</keyword>
<evidence type="ECO:0000256" key="1">
    <source>
        <dbReference type="SAM" id="Phobius"/>
    </source>
</evidence>
<dbReference type="EMBL" id="CAJOBI010003102">
    <property type="protein sequence ID" value="CAF3956373.1"/>
    <property type="molecule type" value="Genomic_DNA"/>
</dbReference>
<dbReference type="EMBL" id="CAJNOV010000435">
    <property type="protein sequence ID" value="CAF1022763.1"/>
    <property type="molecule type" value="Genomic_DNA"/>
</dbReference>
<evidence type="ECO:0000313" key="9">
    <source>
        <dbReference type="EMBL" id="CAF3929394.1"/>
    </source>
</evidence>